<dbReference type="PATRIC" id="fig|500635.8.peg.1410"/>
<dbReference type="Pfam" id="PF00497">
    <property type="entry name" value="SBP_bac_3"/>
    <property type="match status" value="1"/>
</dbReference>
<keyword evidence="1 2" id="KW-0732">Signal</keyword>
<feature type="domain" description="Solute-binding protein family 3/N-terminal" evidence="3">
    <location>
        <begin position="42"/>
        <end position="267"/>
    </location>
</feature>
<dbReference type="PANTHER" id="PTHR35936:SF34">
    <property type="entry name" value="ABC TRANSPORTER EXTRACELLULAR-BINDING PROTEIN YCKB-RELATED"/>
    <property type="match status" value="1"/>
</dbReference>
<dbReference type="PROSITE" id="PS51257">
    <property type="entry name" value="PROKAR_LIPOPROTEIN"/>
    <property type="match status" value="1"/>
</dbReference>
<evidence type="ECO:0000256" key="1">
    <source>
        <dbReference type="ARBA" id="ARBA00022729"/>
    </source>
</evidence>
<evidence type="ECO:0000256" key="2">
    <source>
        <dbReference type="SAM" id="SignalP"/>
    </source>
</evidence>
<proteinExistence type="predicted"/>
<name>C9KNL0_9FIRM</name>
<dbReference type="SMART" id="SM00062">
    <property type="entry name" value="PBPb"/>
    <property type="match status" value="1"/>
</dbReference>
<dbReference type="Proteomes" id="UP000003671">
    <property type="component" value="Unassembled WGS sequence"/>
</dbReference>
<dbReference type="AlphaFoldDB" id="C9KNL0"/>
<feature type="chain" id="PRO_5038408714" evidence="2">
    <location>
        <begin position="23"/>
        <end position="270"/>
    </location>
</feature>
<evidence type="ECO:0000259" key="3">
    <source>
        <dbReference type="SMART" id="SM00062"/>
    </source>
</evidence>
<evidence type="ECO:0000313" key="5">
    <source>
        <dbReference type="Proteomes" id="UP000003671"/>
    </source>
</evidence>
<dbReference type="STRING" id="500635.MITSMUL_04700"/>
<dbReference type="Gene3D" id="3.40.190.10">
    <property type="entry name" value="Periplasmic binding protein-like II"/>
    <property type="match status" value="2"/>
</dbReference>
<keyword evidence="5" id="KW-1185">Reference proteome</keyword>
<evidence type="ECO:0000313" key="4">
    <source>
        <dbReference type="EMBL" id="EEX68634.1"/>
    </source>
</evidence>
<reference evidence="4" key="1">
    <citation type="submission" date="2009-09" db="EMBL/GenBank/DDBJ databases">
        <authorList>
            <person name="Weinstock G."/>
            <person name="Sodergren E."/>
            <person name="Clifton S."/>
            <person name="Fulton L."/>
            <person name="Fulton B."/>
            <person name="Courtney L."/>
            <person name="Fronick C."/>
            <person name="Harrison M."/>
            <person name="Strong C."/>
            <person name="Farmer C."/>
            <person name="Delahaunty K."/>
            <person name="Markovic C."/>
            <person name="Hall O."/>
            <person name="Minx P."/>
            <person name="Tomlinson C."/>
            <person name="Mitreva M."/>
            <person name="Nelson J."/>
            <person name="Hou S."/>
            <person name="Wollam A."/>
            <person name="Pepin K.H."/>
            <person name="Johnson M."/>
            <person name="Bhonagiri V."/>
            <person name="Nash W.E."/>
            <person name="Warren W."/>
            <person name="Chinwalla A."/>
            <person name="Mardis E.R."/>
            <person name="Wilson R.K."/>
        </authorList>
    </citation>
    <scope>NUCLEOTIDE SEQUENCE [LARGE SCALE GENOMIC DNA]</scope>
    <source>
        <strain evidence="4">DSM 20544</strain>
    </source>
</reference>
<protein>
    <submittedName>
        <fullName evidence="4">ABC transporter, substrate-binding protein, family 3</fullName>
    </submittedName>
</protein>
<feature type="signal peptide" evidence="2">
    <location>
        <begin position="1"/>
        <end position="22"/>
    </location>
</feature>
<dbReference type="EMBL" id="ABWK02000017">
    <property type="protein sequence ID" value="EEX68634.1"/>
    <property type="molecule type" value="Genomic_DNA"/>
</dbReference>
<dbReference type="eggNOG" id="COG0834">
    <property type="taxonomic scope" value="Bacteria"/>
</dbReference>
<dbReference type="PANTHER" id="PTHR35936">
    <property type="entry name" value="MEMBRANE-BOUND LYTIC MUREIN TRANSGLYCOSYLASE F"/>
    <property type="match status" value="1"/>
</dbReference>
<dbReference type="CDD" id="cd00996">
    <property type="entry name" value="PBP2_AatB_like"/>
    <property type="match status" value="1"/>
</dbReference>
<dbReference type="SUPFAM" id="SSF53850">
    <property type="entry name" value="Periplasmic binding protein-like II"/>
    <property type="match status" value="1"/>
</dbReference>
<accession>C9KNL0</accession>
<sequence length="270" mass="29859">MDMKWKKILALGMAAVMTAAFVTGCGGQKAADNGSGSGDKGKIIVGLDDNFPPMGFKDENNEITGFDVDLAKEASKRLGREVEFKAIDWSSKEAELKSGRVNVLWNGLDITEKRKENMLFSDPYMDNRQIIFVKKGRTDITDEKSLAGKIVGTQSASTAEEYMDKTDFFKKDVKEVKKYSDFVTAFMDLENGRVDAIVGDEIVGRYYMSKHPEAIDAVDVAVGPVSQFGIAFAKDNKALRDDVQKVLDEMKADGTTAKISEKWFGKDITK</sequence>
<comment type="caution">
    <text evidence="4">The sequence shown here is derived from an EMBL/GenBank/DDBJ whole genome shotgun (WGS) entry which is preliminary data.</text>
</comment>
<gene>
    <name evidence="4" type="ORF">MITSMUL_04700</name>
</gene>
<dbReference type="HOGENOM" id="CLU_019602_18_2_9"/>
<organism evidence="4 5">
    <name type="scientific">Mitsuokella multacida DSM 20544</name>
    <dbReference type="NCBI Taxonomy" id="500635"/>
    <lineage>
        <taxon>Bacteria</taxon>
        <taxon>Bacillati</taxon>
        <taxon>Bacillota</taxon>
        <taxon>Negativicutes</taxon>
        <taxon>Selenomonadales</taxon>
        <taxon>Selenomonadaceae</taxon>
        <taxon>Mitsuokella</taxon>
    </lineage>
</organism>
<dbReference type="InterPro" id="IPR001638">
    <property type="entry name" value="Solute-binding_3/MltF_N"/>
</dbReference>